<organism evidence="8 9">
    <name type="scientific">Thermoleptolyngbya sichuanensis A183</name>
    <dbReference type="NCBI Taxonomy" id="2737172"/>
    <lineage>
        <taxon>Bacteria</taxon>
        <taxon>Bacillati</taxon>
        <taxon>Cyanobacteriota</taxon>
        <taxon>Cyanophyceae</taxon>
        <taxon>Oculatellales</taxon>
        <taxon>Oculatellaceae</taxon>
        <taxon>Thermoleptolyngbya</taxon>
        <taxon>Thermoleptolyngbya sichuanensis</taxon>
    </lineage>
</organism>
<name>A0A6M8BCZ2_9CYAN</name>
<keyword evidence="3" id="KW-0443">Lipid metabolism</keyword>
<dbReference type="Gene3D" id="3.40.50.1820">
    <property type="entry name" value="alpha/beta hydrolase"/>
    <property type="match status" value="1"/>
</dbReference>
<dbReference type="RefSeq" id="WP_172358045.1">
    <property type="nucleotide sequence ID" value="NZ_CP053661.1"/>
</dbReference>
<dbReference type="InterPro" id="IPR010802">
    <property type="entry name" value="DUF1400"/>
</dbReference>
<dbReference type="SUPFAM" id="SSF53474">
    <property type="entry name" value="alpha/beta-Hydrolases"/>
    <property type="match status" value="1"/>
</dbReference>
<proteinExistence type="predicted"/>
<feature type="domain" description="DUF1400" evidence="6">
    <location>
        <begin position="39"/>
        <end position="161"/>
    </location>
</feature>
<dbReference type="GO" id="GO:0016042">
    <property type="term" value="P:lipid catabolic process"/>
    <property type="evidence" value="ECO:0007669"/>
    <property type="project" value="UniProtKB-KW"/>
</dbReference>
<dbReference type="InterPro" id="IPR029058">
    <property type="entry name" value="AB_hydrolase_fold"/>
</dbReference>
<keyword evidence="1 8" id="KW-0378">Hydrolase</keyword>
<dbReference type="InterPro" id="IPR000073">
    <property type="entry name" value="AB_hydrolase_1"/>
</dbReference>
<keyword evidence="5" id="KW-1133">Transmembrane helix</keyword>
<feature type="region of interest" description="Disordered" evidence="4">
    <location>
        <begin position="612"/>
        <end position="664"/>
    </location>
</feature>
<dbReference type="AlphaFoldDB" id="A0A6M8BCZ2"/>
<dbReference type="PANTHER" id="PTHR10272">
    <property type="entry name" value="PLATELET-ACTIVATING FACTOR ACETYLHYDROLASE"/>
    <property type="match status" value="1"/>
</dbReference>
<evidence type="ECO:0000313" key="9">
    <source>
        <dbReference type="Proteomes" id="UP000505210"/>
    </source>
</evidence>
<evidence type="ECO:0000259" key="7">
    <source>
        <dbReference type="Pfam" id="PF12697"/>
    </source>
</evidence>
<evidence type="ECO:0000259" key="6">
    <source>
        <dbReference type="Pfam" id="PF07176"/>
    </source>
</evidence>
<gene>
    <name evidence="8" type="ORF">HPC62_18800</name>
</gene>
<dbReference type="PANTHER" id="PTHR10272:SF13">
    <property type="entry name" value="POLY(ETHYLENE TEREPHTHALATE) HYDROLASE"/>
    <property type="match status" value="1"/>
</dbReference>
<reference evidence="8 9" key="1">
    <citation type="submission" date="2020-05" db="EMBL/GenBank/DDBJ databases">
        <title>Complete genome sequence of of a novel Thermoleptolyngbya strain isolated from hot springs of Ganzi, Sichuan China.</title>
        <authorList>
            <person name="Tang J."/>
            <person name="Daroch M."/>
            <person name="Li L."/>
            <person name="Waleron K."/>
            <person name="Waleron M."/>
            <person name="Waleron M."/>
        </authorList>
    </citation>
    <scope>NUCLEOTIDE SEQUENCE [LARGE SCALE GENOMIC DNA]</scope>
    <source>
        <strain evidence="8 9">PKUAC-SCTA183</strain>
    </source>
</reference>
<dbReference type="KEGG" id="theu:HPC62_18800"/>
<evidence type="ECO:0000256" key="1">
    <source>
        <dbReference type="ARBA" id="ARBA00022801"/>
    </source>
</evidence>
<feature type="compositionally biased region" description="Basic and acidic residues" evidence="4">
    <location>
        <begin position="653"/>
        <end position="664"/>
    </location>
</feature>
<dbReference type="Proteomes" id="UP000505210">
    <property type="component" value="Chromosome"/>
</dbReference>
<sequence>MLLSAPLKRFITAQRWRSPLGWVGGALLLVGSLADPAAAAKKLSIKLGPVQSSVQLSDLQHYAKTGDVQGSLRGYRLLLSPSLQSTLQSSIPLDPNAGHRLVKDLLSSSAGDRLLTALERVIPNGDRKMLQLALTRAATHANGLSLLGFLQEFPAPEVVLDLTAVASLTSQMNLAYWQSQALTSILERELTVPEAAPFHAELDPTRPGMHWVRQQSLVFRDYERARTIPVDLYWSYRTTGPLIVISHGFGADRRFLGYLARHLASYGFAVAALEHPGSNVAWITEITQGRTRGRHGTDLLPSQEFIDRPHDISFLLSELDRLNRHSTLLRGRLDTQQVVVIGHSLGGYTALALAGARLDLPNLRQFCNSPERVALSIADWLQCTAADLPDELPDLRDRRVARVMLLNPVIGRLFDEESLAKIRIPTLIVSGTSDAVMPAVSQQLLPFTQLPADSKLLLTVIGGGHLSVGDPENLNQALTHSLFMREQGDRETEALRQLLKGISLSFVKQLTPDARHYKPFLSAEYVQSFSTATLQLRLNAQLSEKLSNWLQMAALPLEQMTSSAQPQPRQYVRTQVAGTGITVLLAGLPLVVFVLPGYLSSSVNRVLRRKGQPGRANLSGHSQPGHSQRLHSEQADGELTDRAAHAGITDADSDSKDLEEADRS</sequence>
<evidence type="ECO:0000256" key="5">
    <source>
        <dbReference type="SAM" id="Phobius"/>
    </source>
</evidence>
<keyword evidence="5" id="KW-0472">Membrane</keyword>
<dbReference type="GO" id="GO:0003847">
    <property type="term" value="F:1-alkyl-2-acetylglycerophosphocholine esterase activity"/>
    <property type="evidence" value="ECO:0007669"/>
    <property type="project" value="TreeGrafter"/>
</dbReference>
<feature type="compositionally biased region" description="Basic and acidic residues" evidence="4">
    <location>
        <begin position="630"/>
        <end position="644"/>
    </location>
</feature>
<evidence type="ECO:0000256" key="3">
    <source>
        <dbReference type="ARBA" id="ARBA00023098"/>
    </source>
</evidence>
<feature type="transmembrane region" description="Helical" evidence="5">
    <location>
        <begin position="576"/>
        <end position="599"/>
    </location>
</feature>
<protein>
    <submittedName>
        <fullName evidence="8">Alpha/beta hydrolase</fullName>
    </submittedName>
</protein>
<dbReference type="EMBL" id="CP053661">
    <property type="protein sequence ID" value="QKD83972.1"/>
    <property type="molecule type" value="Genomic_DNA"/>
</dbReference>
<keyword evidence="2" id="KW-0442">Lipid degradation</keyword>
<evidence type="ECO:0000256" key="4">
    <source>
        <dbReference type="SAM" id="MobiDB-lite"/>
    </source>
</evidence>
<feature type="domain" description="AB hydrolase-1" evidence="7">
    <location>
        <begin position="243"/>
        <end position="476"/>
    </location>
</feature>
<keyword evidence="9" id="KW-1185">Reference proteome</keyword>
<evidence type="ECO:0000313" key="8">
    <source>
        <dbReference type="EMBL" id="QKD83972.1"/>
    </source>
</evidence>
<accession>A0A6M8BCZ2</accession>
<dbReference type="Pfam" id="PF07176">
    <property type="entry name" value="DUF1400"/>
    <property type="match status" value="1"/>
</dbReference>
<dbReference type="Pfam" id="PF12697">
    <property type="entry name" value="Abhydrolase_6"/>
    <property type="match status" value="1"/>
</dbReference>
<keyword evidence="5" id="KW-0812">Transmembrane</keyword>
<evidence type="ECO:0000256" key="2">
    <source>
        <dbReference type="ARBA" id="ARBA00022963"/>
    </source>
</evidence>